<protein>
    <submittedName>
        <fullName evidence="8">Cytochrome P450</fullName>
    </submittedName>
</protein>
<dbReference type="CDD" id="cd11058">
    <property type="entry name" value="CYP60B-like"/>
    <property type="match status" value="1"/>
</dbReference>
<dbReference type="Pfam" id="PF00067">
    <property type="entry name" value="p450"/>
    <property type="match status" value="1"/>
</dbReference>
<dbReference type="GO" id="GO:0005506">
    <property type="term" value="F:iron ion binding"/>
    <property type="evidence" value="ECO:0007669"/>
    <property type="project" value="InterPro"/>
</dbReference>
<dbReference type="Gene3D" id="1.10.630.10">
    <property type="entry name" value="Cytochrome P450"/>
    <property type="match status" value="1"/>
</dbReference>
<evidence type="ECO:0000313" key="9">
    <source>
        <dbReference type="Proteomes" id="UP000265663"/>
    </source>
</evidence>
<dbReference type="PRINTS" id="PR00385">
    <property type="entry name" value="P450"/>
</dbReference>
<keyword evidence="5 6" id="KW-0408">Iron</keyword>
<dbReference type="PANTHER" id="PTHR24305:SF210">
    <property type="entry name" value="CYTOCHROME P450 MONOOXYGENASE ASQL-RELATED"/>
    <property type="match status" value="1"/>
</dbReference>
<dbReference type="InterPro" id="IPR001128">
    <property type="entry name" value="Cyt_P450"/>
</dbReference>
<dbReference type="SUPFAM" id="SSF48264">
    <property type="entry name" value="Cytochrome P450"/>
    <property type="match status" value="1"/>
</dbReference>
<dbReference type="GO" id="GO:0020037">
    <property type="term" value="F:heme binding"/>
    <property type="evidence" value="ECO:0007669"/>
    <property type="project" value="InterPro"/>
</dbReference>
<sequence length="525" mass="60480">MAFDNMSTVINSAVYYGSVFLAAQSTTVSELELPESIYTSNLPLVQVYFHRLSKFPGPASRAAFYFPEFFHIFLGDSHTTTRQLHEQYGEVVRIVPDGLTFTSEKAWIDIYGTKANKRQLEKDRDFFVDAPTDVYSIIHSPDADHDRIRKQVSYAFSGTALREHEPLMKQYFDLLVHKFKQQIDDSPGKGRVDVTQWFNFTAFDIVSRLTLNDCFNLLEQERFNFWTEQIFKGIKLLRFLRVIRRYPVLWYPFDTLFRAFPKLQGVRNAHMNFAISRSEERLQRGSDIKDFLSYITRENDEKQQPTMTRDEVNLTAAVILIAGSETSATVLCGAAYNLARNPDVKKKAQAEVRAAFKSDEDITLASLPRLRYLSAVIEESLRCFPAVPGTFPRRTGPEGDTIAGRYVPADISVGVHQWSTYYSPSHFHNPEIFAPERWLPDPPSEYKNDKLGCVQPFHVGPRNCVGKNLAYLTIRSVLARLLWHFDWELCEESVGWHDQRSFILWDKPPLWLKISHKDDDGGDVE</sequence>
<evidence type="ECO:0000256" key="2">
    <source>
        <dbReference type="ARBA" id="ARBA00010617"/>
    </source>
</evidence>
<dbReference type="EMBL" id="KE747806">
    <property type="protein sequence ID" value="RMZ66223.1"/>
    <property type="molecule type" value="Genomic_DNA"/>
</dbReference>
<feature type="binding site" description="axial binding residue" evidence="6">
    <location>
        <position position="464"/>
    </location>
    <ligand>
        <name>heme</name>
        <dbReference type="ChEBI" id="CHEBI:30413"/>
    </ligand>
    <ligandPart>
        <name>Fe</name>
        <dbReference type="ChEBI" id="CHEBI:18248"/>
    </ligandPart>
</feature>
<evidence type="ECO:0000256" key="6">
    <source>
        <dbReference type="PIRSR" id="PIRSR602401-1"/>
    </source>
</evidence>
<dbReference type="AlphaFoldDB" id="A0A3M7LVG0"/>
<organism evidence="8 9">
    <name type="scientific">Pyrenophora seminiperda CCB06</name>
    <dbReference type="NCBI Taxonomy" id="1302712"/>
    <lineage>
        <taxon>Eukaryota</taxon>
        <taxon>Fungi</taxon>
        <taxon>Dikarya</taxon>
        <taxon>Ascomycota</taxon>
        <taxon>Pezizomycotina</taxon>
        <taxon>Dothideomycetes</taxon>
        <taxon>Pleosporomycetidae</taxon>
        <taxon>Pleosporales</taxon>
        <taxon>Pleosporineae</taxon>
        <taxon>Pleosporaceae</taxon>
        <taxon>Pyrenophora</taxon>
    </lineage>
</organism>
<dbReference type="PRINTS" id="PR00463">
    <property type="entry name" value="EP450I"/>
</dbReference>
<keyword evidence="4 6" id="KW-0479">Metal-binding</keyword>
<keyword evidence="7" id="KW-0503">Monooxygenase</keyword>
<dbReference type="InterPro" id="IPR017972">
    <property type="entry name" value="Cyt_P450_CS"/>
</dbReference>
<dbReference type="Proteomes" id="UP000265663">
    <property type="component" value="Unassembled WGS sequence"/>
</dbReference>
<evidence type="ECO:0000256" key="1">
    <source>
        <dbReference type="ARBA" id="ARBA00001971"/>
    </source>
</evidence>
<keyword evidence="7" id="KW-0560">Oxidoreductase</keyword>
<dbReference type="InterPro" id="IPR050121">
    <property type="entry name" value="Cytochrome_P450_monoxygenase"/>
</dbReference>
<dbReference type="PROSITE" id="PS00086">
    <property type="entry name" value="CYTOCHROME_P450"/>
    <property type="match status" value="1"/>
</dbReference>
<evidence type="ECO:0000256" key="4">
    <source>
        <dbReference type="ARBA" id="ARBA00022723"/>
    </source>
</evidence>
<dbReference type="InterPro" id="IPR036396">
    <property type="entry name" value="Cyt_P450_sf"/>
</dbReference>
<name>A0A3M7LVG0_9PLEO</name>
<evidence type="ECO:0000256" key="7">
    <source>
        <dbReference type="RuleBase" id="RU000461"/>
    </source>
</evidence>
<evidence type="ECO:0000313" key="8">
    <source>
        <dbReference type="EMBL" id="RMZ66223.1"/>
    </source>
</evidence>
<dbReference type="OrthoDB" id="1470350at2759"/>
<comment type="similarity">
    <text evidence="2 7">Belongs to the cytochrome P450 family.</text>
</comment>
<proteinExistence type="inferred from homology"/>
<dbReference type="GO" id="GO:0016705">
    <property type="term" value="F:oxidoreductase activity, acting on paired donors, with incorporation or reduction of molecular oxygen"/>
    <property type="evidence" value="ECO:0007669"/>
    <property type="project" value="InterPro"/>
</dbReference>
<evidence type="ECO:0000256" key="5">
    <source>
        <dbReference type="ARBA" id="ARBA00023004"/>
    </source>
</evidence>
<keyword evidence="9" id="KW-1185">Reference proteome</keyword>
<dbReference type="InterPro" id="IPR002401">
    <property type="entry name" value="Cyt_P450_E_grp-I"/>
</dbReference>
<evidence type="ECO:0000256" key="3">
    <source>
        <dbReference type="ARBA" id="ARBA00022617"/>
    </source>
</evidence>
<keyword evidence="3 6" id="KW-0349">Heme</keyword>
<gene>
    <name evidence="8" type="ORF">GMOD_00005306</name>
</gene>
<dbReference type="GO" id="GO:0004497">
    <property type="term" value="F:monooxygenase activity"/>
    <property type="evidence" value="ECO:0007669"/>
    <property type="project" value="UniProtKB-KW"/>
</dbReference>
<comment type="cofactor">
    <cofactor evidence="1 6">
        <name>heme</name>
        <dbReference type="ChEBI" id="CHEBI:30413"/>
    </cofactor>
</comment>
<reference evidence="8 9" key="1">
    <citation type="journal article" date="2014" name="PLoS ONE">
        <title>De novo Genome Assembly of the Fungal Plant Pathogen Pyrenophora semeniperda.</title>
        <authorList>
            <person name="Soliai M.M."/>
            <person name="Meyer S.E."/>
            <person name="Udall J.A."/>
            <person name="Elzinga D.E."/>
            <person name="Hermansen R.A."/>
            <person name="Bodily P.M."/>
            <person name="Hart A.A."/>
            <person name="Coleman C.E."/>
        </authorList>
    </citation>
    <scope>NUCLEOTIDE SEQUENCE [LARGE SCALE GENOMIC DNA]</scope>
    <source>
        <strain evidence="8 9">CCB06</strain>
        <tissue evidence="8">Mycelium</tissue>
    </source>
</reference>
<dbReference type="PANTHER" id="PTHR24305">
    <property type="entry name" value="CYTOCHROME P450"/>
    <property type="match status" value="1"/>
</dbReference>
<accession>A0A3M7LVG0</accession>